<name>A0A543HWH6_9MICO</name>
<protein>
    <submittedName>
        <fullName evidence="2">Uncharacterized protein DUF4184</fullName>
    </submittedName>
</protein>
<sequence length="147" mass="14971">MPLTPSHAVVAIPLRRLGLPLGAVAVGAMSPDAAVFVPWVFDYAVTHSLIGVVTTDLAVGVVVVSAWWAWLRAPVVDLLPVAGAVAGLALWMASISSGALPSAVVVRAVTLAGLGAAAGLVLLAFTWHVAVLRLPDAGVARARDERG</sequence>
<keyword evidence="1" id="KW-0472">Membrane</keyword>
<gene>
    <name evidence="2" type="ORF">FBY41_2688</name>
</gene>
<dbReference type="Proteomes" id="UP000316747">
    <property type="component" value="Unassembled WGS sequence"/>
</dbReference>
<comment type="caution">
    <text evidence="2">The sequence shown here is derived from an EMBL/GenBank/DDBJ whole genome shotgun (WGS) entry which is preliminary data.</text>
</comment>
<feature type="transmembrane region" description="Helical" evidence="1">
    <location>
        <begin position="21"/>
        <end position="41"/>
    </location>
</feature>
<dbReference type="RefSeq" id="WP_185749045.1">
    <property type="nucleotide sequence ID" value="NZ_VFPM01000002.1"/>
</dbReference>
<feature type="transmembrane region" description="Helical" evidence="1">
    <location>
        <begin position="47"/>
        <end position="71"/>
    </location>
</feature>
<reference evidence="2 3" key="1">
    <citation type="submission" date="2019-06" db="EMBL/GenBank/DDBJ databases">
        <title>Genome sequencing of plant associated microbes to promote plant fitness in Sorghum bicolor and Oryza sativa.</title>
        <authorList>
            <person name="Coleman-Derr D."/>
        </authorList>
    </citation>
    <scope>NUCLEOTIDE SEQUENCE [LARGE SCALE GENOMIC DNA]</scope>
    <source>
        <strain evidence="2 3">KV-663</strain>
    </source>
</reference>
<evidence type="ECO:0000313" key="3">
    <source>
        <dbReference type="Proteomes" id="UP000316747"/>
    </source>
</evidence>
<dbReference type="Pfam" id="PF13803">
    <property type="entry name" value="DUF4184"/>
    <property type="match status" value="1"/>
</dbReference>
<evidence type="ECO:0000313" key="2">
    <source>
        <dbReference type="EMBL" id="TQM62650.1"/>
    </source>
</evidence>
<proteinExistence type="predicted"/>
<feature type="transmembrane region" description="Helical" evidence="1">
    <location>
        <begin position="78"/>
        <end position="99"/>
    </location>
</feature>
<keyword evidence="3" id="KW-1185">Reference proteome</keyword>
<organism evidence="2 3">
    <name type="scientific">Humibacillus xanthopallidus</name>
    <dbReference type="NCBI Taxonomy" id="412689"/>
    <lineage>
        <taxon>Bacteria</taxon>
        <taxon>Bacillati</taxon>
        <taxon>Actinomycetota</taxon>
        <taxon>Actinomycetes</taxon>
        <taxon>Micrococcales</taxon>
        <taxon>Intrasporangiaceae</taxon>
        <taxon>Humibacillus</taxon>
    </lineage>
</organism>
<evidence type="ECO:0000256" key="1">
    <source>
        <dbReference type="SAM" id="Phobius"/>
    </source>
</evidence>
<dbReference type="EMBL" id="VFPM01000002">
    <property type="protein sequence ID" value="TQM62650.1"/>
    <property type="molecule type" value="Genomic_DNA"/>
</dbReference>
<keyword evidence="1" id="KW-1133">Transmembrane helix</keyword>
<feature type="transmembrane region" description="Helical" evidence="1">
    <location>
        <begin position="105"/>
        <end position="125"/>
    </location>
</feature>
<dbReference type="AlphaFoldDB" id="A0A543HWH6"/>
<dbReference type="InterPro" id="IPR025238">
    <property type="entry name" value="DUF4184"/>
</dbReference>
<keyword evidence="1" id="KW-0812">Transmembrane</keyword>
<accession>A0A543HWH6</accession>